<dbReference type="AlphaFoldDB" id="A0AAV3QCF7"/>
<gene>
    <name evidence="8" type="ORF">LIER_16548</name>
</gene>
<dbReference type="CDD" id="cd23509">
    <property type="entry name" value="Gnk2-like"/>
    <property type="match status" value="1"/>
</dbReference>
<dbReference type="PROSITE" id="PS51473">
    <property type="entry name" value="GNK2"/>
    <property type="match status" value="1"/>
</dbReference>
<evidence type="ECO:0000256" key="3">
    <source>
        <dbReference type="ARBA" id="ARBA00022729"/>
    </source>
</evidence>
<evidence type="ECO:0000256" key="5">
    <source>
        <dbReference type="ARBA" id="ARBA00038515"/>
    </source>
</evidence>
<proteinExistence type="inferred from homology"/>
<dbReference type="InterPro" id="IPR038408">
    <property type="entry name" value="GNK2_sf"/>
</dbReference>
<accession>A0AAV3QCF7</accession>
<organism evidence="8 9">
    <name type="scientific">Lithospermum erythrorhizon</name>
    <name type="common">Purple gromwell</name>
    <name type="synonym">Lithospermum officinale var. erythrorhizon</name>
    <dbReference type="NCBI Taxonomy" id="34254"/>
    <lineage>
        <taxon>Eukaryota</taxon>
        <taxon>Viridiplantae</taxon>
        <taxon>Streptophyta</taxon>
        <taxon>Embryophyta</taxon>
        <taxon>Tracheophyta</taxon>
        <taxon>Spermatophyta</taxon>
        <taxon>Magnoliopsida</taxon>
        <taxon>eudicotyledons</taxon>
        <taxon>Gunneridae</taxon>
        <taxon>Pentapetalae</taxon>
        <taxon>asterids</taxon>
        <taxon>lamiids</taxon>
        <taxon>Boraginales</taxon>
        <taxon>Boraginaceae</taxon>
        <taxon>Boraginoideae</taxon>
        <taxon>Lithospermeae</taxon>
        <taxon>Lithospermum</taxon>
    </lineage>
</organism>
<evidence type="ECO:0000256" key="1">
    <source>
        <dbReference type="ARBA" id="ARBA00004613"/>
    </source>
</evidence>
<sequence>MSLIKIFLILILLCMTIAESTNPAPNTGYLCITDGKKHPQLSSNINITLSKLVAETSKDGFSISSYGSGTNKVFGLAQCRGDIRKKDCSICTKAAATEIIKLCSSGNDARIWYDICFLRYNIKKFFGKVDTYYGFPYSNEKNVTNPELEAFNDGLGNLLNEIGYDL</sequence>
<evidence type="ECO:0000313" key="8">
    <source>
        <dbReference type="EMBL" id="GAA0159867.1"/>
    </source>
</evidence>
<dbReference type="GO" id="GO:0005576">
    <property type="term" value="C:extracellular region"/>
    <property type="evidence" value="ECO:0007669"/>
    <property type="project" value="UniProtKB-SubCell"/>
</dbReference>
<feature type="signal peptide" evidence="6">
    <location>
        <begin position="1"/>
        <end position="18"/>
    </location>
</feature>
<evidence type="ECO:0000256" key="2">
    <source>
        <dbReference type="ARBA" id="ARBA00022525"/>
    </source>
</evidence>
<comment type="similarity">
    <text evidence="5">Belongs to the cysteine-rich repeat secretory protein family.</text>
</comment>
<keyword evidence="9" id="KW-1185">Reference proteome</keyword>
<evidence type="ECO:0000256" key="4">
    <source>
        <dbReference type="ARBA" id="ARBA00022737"/>
    </source>
</evidence>
<name>A0AAV3QCF7_LITER</name>
<evidence type="ECO:0000259" key="7">
    <source>
        <dbReference type="PROSITE" id="PS51473"/>
    </source>
</evidence>
<evidence type="ECO:0000256" key="6">
    <source>
        <dbReference type="SAM" id="SignalP"/>
    </source>
</evidence>
<dbReference type="PANTHER" id="PTHR32411:SF55">
    <property type="entry name" value="CYSTEINE-RICH REPEAT SECRETORY PROTEIN 55"/>
    <property type="match status" value="1"/>
</dbReference>
<keyword evidence="4" id="KW-0677">Repeat</keyword>
<reference evidence="8 9" key="1">
    <citation type="submission" date="2024-01" db="EMBL/GenBank/DDBJ databases">
        <title>The complete chloroplast genome sequence of Lithospermum erythrorhizon: insights into the phylogenetic relationship among Boraginaceae species and the maternal lineages of purple gromwells.</title>
        <authorList>
            <person name="Okada T."/>
            <person name="Watanabe K."/>
        </authorList>
    </citation>
    <scope>NUCLEOTIDE SEQUENCE [LARGE SCALE GENOMIC DNA]</scope>
</reference>
<dbReference type="InterPro" id="IPR050581">
    <property type="entry name" value="CRR_secretory_protein"/>
</dbReference>
<dbReference type="Proteomes" id="UP001454036">
    <property type="component" value="Unassembled WGS sequence"/>
</dbReference>
<comment type="caution">
    <text evidence="8">The sequence shown here is derived from an EMBL/GenBank/DDBJ whole genome shotgun (WGS) entry which is preliminary data.</text>
</comment>
<feature type="domain" description="Gnk2-homologous" evidence="7">
    <location>
        <begin position="23"/>
        <end position="125"/>
    </location>
</feature>
<dbReference type="InterPro" id="IPR002902">
    <property type="entry name" value="GNK2"/>
</dbReference>
<protein>
    <recommendedName>
        <fullName evidence="7">Gnk2-homologous domain-containing protein</fullName>
    </recommendedName>
</protein>
<keyword evidence="2" id="KW-0964">Secreted</keyword>
<keyword evidence="3 6" id="KW-0732">Signal</keyword>
<dbReference type="Pfam" id="PF01657">
    <property type="entry name" value="Stress-antifung"/>
    <property type="match status" value="1"/>
</dbReference>
<dbReference type="Gene3D" id="3.30.430.20">
    <property type="entry name" value="Gnk2 domain, C-X8-C-X2-C motif"/>
    <property type="match status" value="1"/>
</dbReference>
<comment type="subcellular location">
    <subcellularLocation>
        <location evidence="1">Secreted</location>
    </subcellularLocation>
</comment>
<evidence type="ECO:0000313" key="9">
    <source>
        <dbReference type="Proteomes" id="UP001454036"/>
    </source>
</evidence>
<feature type="chain" id="PRO_5043472576" description="Gnk2-homologous domain-containing protein" evidence="6">
    <location>
        <begin position="19"/>
        <end position="166"/>
    </location>
</feature>
<dbReference type="EMBL" id="BAABME010003712">
    <property type="protein sequence ID" value="GAA0159867.1"/>
    <property type="molecule type" value="Genomic_DNA"/>
</dbReference>
<dbReference type="PANTHER" id="PTHR32411">
    <property type="entry name" value="CYSTEINE-RICH REPEAT SECRETORY PROTEIN 38-RELATED"/>
    <property type="match status" value="1"/>
</dbReference>